<reference evidence="3" key="2">
    <citation type="submission" date="2020-09" db="EMBL/GenBank/DDBJ databases">
        <authorList>
            <person name="Sun Q."/>
            <person name="Ohkuma M."/>
        </authorList>
    </citation>
    <scope>NUCLEOTIDE SEQUENCE</scope>
    <source>
        <strain evidence="3">JCM 13064</strain>
    </source>
</reference>
<feature type="domain" description="UspA" evidence="2">
    <location>
        <begin position="1"/>
        <end position="139"/>
    </location>
</feature>
<dbReference type="InterPro" id="IPR014729">
    <property type="entry name" value="Rossmann-like_a/b/a_fold"/>
</dbReference>
<evidence type="ECO:0000313" key="3">
    <source>
        <dbReference type="EMBL" id="GGK87368.1"/>
    </source>
</evidence>
<comment type="similarity">
    <text evidence="1">Belongs to the universal stress protein A family.</text>
</comment>
<sequence>MAGRIVVGVDGSPSAAAAVEWAADDAKRRGARLRIVHVREPWTWDYPYRAAPWFRDALPAYWRSVLAATVEWTRRYAPGVEVSAAMVTGAAAERLAGESEDAEELILGSRGLGGFAGAVLGSVGRAVAARSAAPVVVVRRHPPVRYGEIVVGYDGSPAAEAAMGYALREAELRGARVRVLHAWSSPPFSPYATATAGGLAEALGEVTREVRLRVAVWRERFEGVQVGERAVRGHPVPVLARASRRADIVVVGSGPHGDELGAGGIGPVRHGVLRRAHCPVAIVPSPH</sequence>
<dbReference type="SUPFAM" id="SSF52402">
    <property type="entry name" value="Adenine nucleotide alpha hydrolases-like"/>
    <property type="match status" value="2"/>
</dbReference>
<reference evidence="3" key="1">
    <citation type="journal article" date="2014" name="Int. J. Syst. Evol. Microbiol.">
        <title>Complete genome sequence of Corynebacterium casei LMG S-19264T (=DSM 44701T), isolated from a smear-ripened cheese.</title>
        <authorList>
            <consortium name="US DOE Joint Genome Institute (JGI-PGF)"/>
            <person name="Walter F."/>
            <person name="Albersmeier A."/>
            <person name="Kalinowski J."/>
            <person name="Ruckert C."/>
        </authorList>
    </citation>
    <scope>NUCLEOTIDE SEQUENCE</scope>
    <source>
        <strain evidence="3">JCM 13064</strain>
    </source>
</reference>
<dbReference type="Pfam" id="PF00582">
    <property type="entry name" value="Usp"/>
    <property type="match status" value="2"/>
</dbReference>
<name>A0A917VIH0_9ACTN</name>
<accession>A0A917VIH0</accession>
<feature type="domain" description="UspA" evidence="2">
    <location>
        <begin position="146"/>
        <end position="284"/>
    </location>
</feature>
<dbReference type="InterPro" id="IPR006015">
    <property type="entry name" value="Universal_stress_UspA"/>
</dbReference>
<dbReference type="InterPro" id="IPR006016">
    <property type="entry name" value="UspA"/>
</dbReference>
<dbReference type="Gene3D" id="3.40.50.620">
    <property type="entry name" value="HUPs"/>
    <property type="match status" value="2"/>
</dbReference>
<comment type="caution">
    <text evidence="3">The sequence shown here is derived from an EMBL/GenBank/DDBJ whole genome shotgun (WGS) entry which is preliminary data.</text>
</comment>
<dbReference type="PANTHER" id="PTHR46268:SF6">
    <property type="entry name" value="UNIVERSAL STRESS PROTEIN UP12"/>
    <property type="match status" value="1"/>
</dbReference>
<protein>
    <recommendedName>
        <fullName evidence="2">UspA domain-containing protein</fullName>
    </recommendedName>
</protein>
<organism evidence="3 4">
    <name type="scientific">Sphaerisporangium melleum</name>
    <dbReference type="NCBI Taxonomy" id="321316"/>
    <lineage>
        <taxon>Bacteria</taxon>
        <taxon>Bacillati</taxon>
        <taxon>Actinomycetota</taxon>
        <taxon>Actinomycetes</taxon>
        <taxon>Streptosporangiales</taxon>
        <taxon>Streptosporangiaceae</taxon>
        <taxon>Sphaerisporangium</taxon>
    </lineage>
</organism>
<evidence type="ECO:0000259" key="2">
    <source>
        <dbReference type="Pfam" id="PF00582"/>
    </source>
</evidence>
<keyword evidence="4" id="KW-1185">Reference proteome</keyword>
<gene>
    <name evidence="3" type="ORF">GCM10007964_32380</name>
</gene>
<dbReference type="EMBL" id="BMNT01000016">
    <property type="protein sequence ID" value="GGK87368.1"/>
    <property type="molecule type" value="Genomic_DNA"/>
</dbReference>
<evidence type="ECO:0000256" key="1">
    <source>
        <dbReference type="ARBA" id="ARBA00008791"/>
    </source>
</evidence>
<dbReference type="PANTHER" id="PTHR46268">
    <property type="entry name" value="STRESS RESPONSE PROTEIN NHAX"/>
    <property type="match status" value="1"/>
</dbReference>
<dbReference type="RefSeq" id="WP_189163832.1">
    <property type="nucleotide sequence ID" value="NZ_BMNT01000016.1"/>
</dbReference>
<evidence type="ECO:0000313" key="4">
    <source>
        <dbReference type="Proteomes" id="UP000645217"/>
    </source>
</evidence>
<proteinExistence type="inferred from homology"/>
<dbReference type="Proteomes" id="UP000645217">
    <property type="component" value="Unassembled WGS sequence"/>
</dbReference>
<dbReference type="PRINTS" id="PR01438">
    <property type="entry name" value="UNVRSLSTRESS"/>
</dbReference>
<dbReference type="AlphaFoldDB" id="A0A917VIH0"/>